<protein>
    <submittedName>
        <fullName evidence="1">Predicted protein</fullName>
    </submittedName>
</protein>
<sequence>MPVTTVCIPESSAVLRSPVPASPIVLRSDTKLIPR</sequence>
<dbReference type="AlphaFoldDB" id="E5A4J2"/>
<evidence type="ECO:0000313" key="2">
    <source>
        <dbReference type="Proteomes" id="UP000002668"/>
    </source>
</evidence>
<dbReference type="HOGENOM" id="CLU_3368653_0_0_1"/>
<dbReference type="InParanoid" id="E5A4J2"/>
<dbReference type="EMBL" id="FP929134">
    <property type="protein sequence ID" value="CBX98540.1"/>
    <property type="molecule type" value="Genomic_DNA"/>
</dbReference>
<gene>
    <name evidence="1" type="ORF">LEMA_uP077790.1</name>
</gene>
<keyword evidence="2" id="KW-1185">Reference proteome</keyword>
<dbReference type="Proteomes" id="UP000002668">
    <property type="component" value="Genome"/>
</dbReference>
<name>E5A4J2_LEPMJ</name>
<accession>E5A4J2</accession>
<reference evidence="2" key="1">
    <citation type="journal article" date="2011" name="Nat. Commun.">
        <title>Effector diversification within compartments of the Leptosphaeria maculans genome affected by Repeat-Induced Point mutations.</title>
        <authorList>
            <person name="Rouxel T."/>
            <person name="Grandaubert J."/>
            <person name="Hane J.K."/>
            <person name="Hoede C."/>
            <person name="van de Wouw A.P."/>
            <person name="Couloux A."/>
            <person name="Dominguez V."/>
            <person name="Anthouard V."/>
            <person name="Bally P."/>
            <person name="Bourras S."/>
            <person name="Cozijnsen A.J."/>
            <person name="Ciuffetti L.M."/>
            <person name="Degrave A."/>
            <person name="Dilmaghani A."/>
            <person name="Duret L."/>
            <person name="Fudal I."/>
            <person name="Goodwin S.B."/>
            <person name="Gout L."/>
            <person name="Glaser N."/>
            <person name="Linglin J."/>
            <person name="Kema G.H.J."/>
            <person name="Lapalu N."/>
            <person name="Lawrence C.B."/>
            <person name="May K."/>
            <person name="Meyer M."/>
            <person name="Ollivier B."/>
            <person name="Poulain J."/>
            <person name="Schoch C.L."/>
            <person name="Simon A."/>
            <person name="Spatafora J.W."/>
            <person name="Stachowiak A."/>
            <person name="Turgeon B.G."/>
            <person name="Tyler B.M."/>
            <person name="Vincent D."/>
            <person name="Weissenbach J."/>
            <person name="Amselem J."/>
            <person name="Quesneville H."/>
            <person name="Oliver R.P."/>
            <person name="Wincker P."/>
            <person name="Balesdent M.-H."/>
            <person name="Howlett B.J."/>
        </authorList>
    </citation>
    <scope>NUCLEOTIDE SEQUENCE [LARGE SCALE GENOMIC DNA]</scope>
    <source>
        <strain evidence="2">JN3 / isolate v23.1.3 / race Av1-4-5-6-7-8</strain>
    </source>
</reference>
<dbReference type="VEuPathDB" id="FungiDB:LEMA_uP077790.1"/>
<evidence type="ECO:0000313" key="1">
    <source>
        <dbReference type="EMBL" id="CBX98540.1"/>
    </source>
</evidence>
<proteinExistence type="predicted"/>
<organism evidence="2">
    <name type="scientific">Leptosphaeria maculans (strain JN3 / isolate v23.1.3 / race Av1-4-5-6-7-8)</name>
    <name type="common">Blackleg fungus</name>
    <name type="synonym">Phoma lingam</name>
    <dbReference type="NCBI Taxonomy" id="985895"/>
    <lineage>
        <taxon>Eukaryota</taxon>
        <taxon>Fungi</taxon>
        <taxon>Dikarya</taxon>
        <taxon>Ascomycota</taxon>
        <taxon>Pezizomycotina</taxon>
        <taxon>Dothideomycetes</taxon>
        <taxon>Pleosporomycetidae</taxon>
        <taxon>Pleosporales</taxon>
        <taxon>Pleosporineae</taxon>
        <taxon>Leptosphaeriaceae</taxon>
        <taxon>Plenodomus</taxon>
        <taxon>Plenodomus lingam/Leptosphaeria maculans species complex</taxon>
    </lineage>
</organism>